<evidence type="ECO:0000313" key="3">
    <source>
        <dbReference type="Proteomes" id="UP001456524"/>
    </source>
</evidence>
<keyword evidence="3" id="KW-1185">Reference proteome</keyword>
<reference evidence="2 3" key="1">
    <citation type="journal article" date="2022" name="G3 (Bethesda)">
        <title>Enemy or ally: a genomic approach to elucidate the lifestyle of Phyllosticta citrichinaensis.</title>
        <authorList>
            <person name="Buijs V.A."/>
            <person name="Groenewald J.Z."/>
            <person name="Haridas S."/>
            <person name="LaButti K.M."/>
            <person name="Lipzen A."/>
            <person name="Martin F.M."/>
            <person name="Barry K."/>
            <person name="Grigoriev I.V."/>
            <person name="Crous P.W."/>
            <person name="Seidl M.F."/>
        </authorList>
    </citation>
    <scope>NUCLEOTIDE SEQUENCE [LARGE SCALE GENOMIC DNA]</scope>
    <source>
        <strain evidence="2 3">CBS 129764</strain>
    </source>
</reference>
<accession>A0ABR1XQ51</accession>
<protein>
    <recommendedName>
        <fullName evidence="4">Secreted protein</fullName>
    </recommendedName>
</protein>
<evidence type="ECO:0008006" key="4">
    <source>
        <dbReference type="Google" id="ProtNLM"/>
    </source>
</evidence>
<proteinExistence type="predicted"/>
<name>A0ABR1XQ51_9PEZI</name>
<organism evidence="2 3">
    <name type="scientific">Phyllosticta citrichinensis</name>
    <dbReference type="NCBI Taxonomy" id="1130410"/>
    <lineage>
        <taxon>Eukaryota</taxon>
        <taxon>Fungi</taxon>
        <taxon>Dikarya</taxon>
        <taxon>Ascomycota</taxon>
        <taxon>Pezizomycotina</taxon>
        <taxon>Dothideomycetes</taxon>
        <taxon>Dothideomycetes incertae sedis</taxon>
        <taxon>Botryosphaeriales</taxon>
        <taxon>Phyllostictaceae</taxon>
        <taxon>Phyllosticta</taxon>
    </lineage>
</organism>
<sequence>MCFVRFDFFFCLLSVFFSHHACWHKPMVGCCAGGITSKWGHFNECTTPRCKITACLGLSRAATAHLLQLAWSAALISASLGVRVTKVAWPDCTRLHHATRSVIPSFRFHATLMTRYVILTETSVPEHIVDP</sequence>
<evidence type="ECO:0000313" key="2">
    <source>
        <dbReference type="EMBL" id="KAK8163789.1"/>
    </source>
</evidence>
<evidence type="ECO:0000256" key="1">
    <source>
        <dbReference type="SAM" id="SignalP"/>
    </source>
</evidence>
<dbReference type="Proteomes" id="UP001456524">
    <property type="component" value="Unassembled WGS sequence"/>
</dbReference>
<dbReference type="EMBL" id="JBBWUH010000006">
    <property type="protein sequence ID" value="KAK8163789.1"/>
    <property type="molecule type" value="Genomic_DNA"/>
</dbReference>
<gene>
    <name evidence="2" type="ORF">IWX90DRAFT_239812</name>
</gene>
<feature type="signal peptide" evidence="1">
    <location>
        <begin position="1"/>
        <end position="23"/>
    </location>
</feature>
<keyword evidence="1" id="KW-0732">Signal</keyword>
<feature type="chain" id="PRO_5045712663" description="Secreted protein" evidence="1">
    <location>
        <begin position="24"/>
        <end position="131"/>
    </location>
</feature>
<comment type="caution">
    <text evidence="2">The sequence shown here is derived from an EMBL/GenBank/DDBJ whole genome shotgun (WGS) entry which is preliminary data.</text>
</comment>